<keyword evidence="5" id="KW-1185">Reference proteome</keyword>
<evidence type="ECO:0000313" key="5">
    <source>
        <dbReference type="Proteomes" id="UP000202922"/>
    </source>
</evidence>
<protein>
    <submittedName>
        <fullName evidence="4">Tetratricopeptide repeat protein</fullName>
    </submittedName>
</protein>
<keyword evidence="2" id="KW-0802">TPR repeat</keyword>
<evidence type="ECO:0000256" key="1">
    <source>
        <dbReference type="ARBA" id="ARBA00022737"/>
    </source>
</evidence>
<dbReference type="InterPro" id="IPR019734">
    <property type="entry name" value="TPR_rpt"/>
</dbReference>
<dbReference type="SUPFAM" id="SSF48452">
    <property type="entry name" value="TPR-like"/>
    <property type="match status" value="1"/>
</dbReference>
<dbReference type="PROSITE" id="PS51257">
    <property type="entry name" value="PROKAR_LIPOPROTEIN"/>
    <property type="match status" value="1"/>
</dbReference>
<gene>
    <name evidence="4" type="ORF">COL8621_02440</name>
</gene>
<dbReference type="Proteomes" id="UP000202922">
    <property type="component" value="Unassembled WGS sequence"/>
</dbReference>
<keyword evidence="3" id="KW-0732">Signal</keyword>
<dbReference type="AlphaFoldDB" id="A0A238KMI8"/>
<dbReference type="InterPro" id="IPR052346">
    <property type="entry name" value="O-mannosyl-transferase_TMTC"/>
</dbReference>
<feature type="signal peptide" evidence="3">
    <location>
        <begin position="1"/>
        <end position="16"/>
    </location>
</feature>
<proteinExistence type="predicted"/>
<evidence type="ECO:0000256" key="2">
    <source>
        <dbReference type="ARBA" id="ARBA00022803"/>
    </source>
</evidence>
<name>A0A238KMI8_9RHOB</name>
<dbReference type="EMBL" id="FXYE01000002">
    <property type="protein sequence ID" value="SMX44014.1"/>
    <property type="molecule type" value="Genomic_DNA"/>
</dbReference>
<accession>A0A238KMI8</accession>
<dbReference type="Pfam" id="PF13174">
    <property type="entry name" value="TPR_6"/>
    <property type="match status" value="1"/>
</dbReference>
<feature type="chain" id="PRO_5012737446" evidence="3">
    <location>
        <begin position="17"/>
        <end position="281"/>
    </location>
</feature>
<dbReference type="PANTHER" id="PTHR44227:SF3">
    <property type="entry name" value="PROTEIN O-MANNOSYL-TRANSFERASE TMTC4"/>
    <property type="match status" value="1"/>
</dbReference>
<reference evidence="5" key="1">
    <citation type="submission" date="2017-05" db="EMBL/GenBank/DDBJ databases">
        <authorList>
            <person name="Rodrigo-Torres L."/>
            <person name="Arahal R. D."/>
            <person name="Lucena T."/>
        </authorList>
    </citation>
    <scope>NUCLEOTIDE SEQUENCE [LARGE SCALE GENOMIC DNA]</scope>
    <source>
        <strain evidence="5">CECT 8621</strain>
    </source>
</reference>
<sequence>MRHLFLVTLCVTGAFALSGCTGSSEEEVERAVQDVMASDESNLNEIMMTVADPDEAVAYFKRASAESPDRIDYKRGLGRSLVRAKHNSEAVIVWSNVVQHPEATTDDSIELADALIRASKWDEAEKVLDGIPPTVETFKRYRLEAMVADSNKEWKNADSFYETAVGLTTKPSGVLNNWGYSKLSRGNFKEAERLFIEAIGYDRNLFTAKNNLVLARGAQRNYQMPVIDMSQIERAQLLYTMALSAIKQGDTAIGKGLLEDAIDTHPQHFEDAVRSLRALNG</sequence>
<dbReference type="OrthoDB" id="7819234at2"/>
<dbReference type="Gene3D" id="1.25.40.10">
    <property type="entry name" value="Tetratricopeptide repeat domain"/>
    <property type="match status" value="2"/>
</dbReference>
<dbReference type="PANTHER" id="PTHR44227">
    <property type="match status" value="1"/>
</dbReference>
<dbReference type="InterPro" id="IPR011990">
    <property type="entry name" value="TPR-like_helical_dom_sf"/>
</dbReference>
<keyword evidence="1" id="KW-0677">Repeat</keyword>
<evidence type="ECO:0000256" key="3">
    <source>
        <dbReference type="SAM" id="SignalP"/>
    </source>
</evidence>
<evidence type="ECO:0000313" key="4">
    <source>
        <dbReference type="EMBL" id="SMX44014.1"/>
    </source>
</evidence>
<dbReference type="RefSeq" id="WP_093967594.1">
    <property type="nucleotide sequence ID" value="NZ_FXYE01000002.1"/>
</dbReference>
<organism evidence="4 5">
    <name type="scientific">Actibacterium lipolyticum</name>
    <dbReference type="NCBI Taxonomy" id="1524263"/>
    <lineage>
        <taxon>Bacteria</taxon>
        <taxon>Pseudomonadati</taxon>
        <taxon>Pseudomonadota</taxon>
        <taxon>Alphaproteobacteria</taxon>
        <taxon>Rhodobacterales</taxon>
        <taxon>Roseobacteraceae</taxon>
        <taxon>Actibacterium</taxon>
    </lineage>
</organism>